<comment type="caution">
    <text evidence="1">The sequence shown here is derived from an EMBL/GenBank/DDBJ whole genome shotgun (WGS) entry which is preliminary data.</text>
</comment>
<evidence type="ECO:0000313" key="1">
    <source>
        <dbReference type="EMBL" id="KFN43733.1"/>
    </source>
</evidence>
<keyword evidence="2" id="KW-1185">Reference proteome</keyword>
<gene>
    <name evidence="1" type="ORF">N787_13925</name>
</gene>
<organism evidence="1 2">
    <name type="scientific">Arenimonas metalli CF5-1</name>
    <dbReference type="NCBI Taxonomy" id="1384056"/>
    <lineage>
        <taxon>Bacteria</taxon>
        <taxon>Pseudomonadati</taxon>
        <taxon>Pseudomonadota</taxon>
        <taxon>Gammaproteobacteria</taxon>
        <taxon>Lysobacterales</taxon>
        <taxon>Lysobacteraceae</taxon>
        <taxon>Arenimonas</taxon>
    </lineage>
</organism>
<name>A0A091AU41_9GAMM</name>
<protein>
    <submittedName>
        <fullName evidence="1">Uncharacterized protein</fullName>
    </submittedName>
</protein>
<evidence type="ECO:0000313" key="2">
    <source>
        <dbReference type="Proteomes" id="UP000029393"/>
    </source>
</evidence>
<dbReference type="STRING" id="1384056.N787_13925"/>
<sequence length="268" mass="30206">MDWETRLAADSNYQLQQRARNAAGILASQPTPEKAAEAERVLRLIDAERARRSLPGNIASFLEAFPLGFEDPAYRAQERDDKVAASEACQAALSQDAFQAALEGDEGPLVQAIKRIVNQTNLIQGSFEKPKLFDAIQDPRYSRPFVAQLGVLLHGPGDVAARLEEFSEFLHQLGIRKWTYVTYFLFLHDPESCLFVKPEGLKKAVEIAGYPLQYDSEPTAELYRQVIAFANWIRSHLQDSGHVSLRPRDMIDVQSFMWHMAPTGKFAR</sequence>
<dbReference type="Proteomes" id="UP000029393">
    <property type="component" value="Unassembled WGS sequence"/>
</dbReference>
<accession>A0A091AU41</accession>
<proteinExistence type="predicted"/>
<dbReference type="RefSeq" id="WP_034213939.1">
    <property type="nucleotide sequence ID" value="NZ_AVCK01000039.1"/>
</dbReference>
<dbReference type="OrthoDB" id="9781481at2"/>
<dbReference type="EMBL" id="AVCK01000039">
    <property type="protein sequence ID" value="KFN43733.1"/>
    <property type="molecule type" value="Genomic_DNA"/>
</dbReference>
<reference evidence="1 2" key="1">
    <citation type="submission" date="2013-09" db="EMBL/GenBank/DDBJ databases">
        <title>Genome sequencing of Arenimonas metalli.</title>
        <authorList>
            <person name="Chen F."/>
            <person name="Wang G."/>
        </authorList>
    </citation>
    <scope>NUCLEOTIDE SEQUENCE [LARGE SCALE GENOMIC DNA]</scope>
    <source>
        <strain evidence="1 2">CF5-1</strain>
    </source>
</reference>
<dbReference type="AlphaFoldDB" id="A0A091AU41"/>
<dbReference type="eggNOG" id="ENOG5031508">
    <property type="taxonomic scope" value="Bacteria"/>
</dbReference>